<name>A0A9D9DZ15_9SPIO</name>
<reference evidence="3" key="1">
    <citation type="submission" date="2020-10" db="EMBL/GenBank/DDBJ databases">
        <authorList>
            <person name="Gilroy R."/>
        </authorList>
    </citation>
    <scope>NUCLEOTIDE SEQUENCE</scope>
    <source>
        <strain evidence="3">7293</strain>
    </source>
</reference>
<dbReference type="Pfam" id="PF12146">
    <property type="entry name" value="Hydrolase_4"/>
    <property type="match status" value="1"/>
</dbReference>
<evidence type="ECO:0000259" key="2">
    <source>
        <dbReference type="Pfam" id="PF12146"/>
    </source>
</evidence>
<evidence type="ECO:0000313" key="3">
    <source>
        <dbReference type="EMBL" id="MBO8436629.1"/>
    </source>
</evidence>
<dbReference type="GO" id="GO:0052689">
    <property type="term" value="F:carboxylic ester hydrolase activity"/>
    <property type="evidence" value="ECO:0007669"/>
    <property type="project" value="InterPro"/>
</dbReference>
<proteinExistence type="predicted"/>
<dbReference type="PANTHER" id="PTHR11614">
    <property type="entry name" value="PHOSPHOLIPASE-RELATED"/>
    <property type="match status" value="1"/>
</dbReference>
<keyword evidence="3" id="KW-0378">Hydrolase</keyword>
<dbReference type="Proteomes" id="UP000823615">
    <property type="component" value="Unassembled WGS sequence"/>
</dbReference>
<feature type="domain" description="Serine aminopeptidase S33" evidence="2">
    <location>
        <begin position="35"/>
        <end position="265"/>
    </location>
</feature>
<evidence type="ECO:0000256" key="1">
    <source>
        <dbReference type="PIRSR" id="PIRSR017388-1"/>
    </source>
</evidence>
<evidence type="ECO:0000313" key="4">
    <source>
        <dbReference type="Proteomes" id="UP000823615"/>
    </source>
</evidence>
<dbReference type="SUPFAM" id="SSF53474">
    <property type="entry name" value="alpha/beta-Hydrolases"/>
    <property type="match status" value="1"/>
</dbReference>
<organism evidence="3 4">
    <name type="scientific">Candidatus Ornithospirochaeta stercoripullorum</name>
    <dbReference type="NCBI Taxonomy" id="2840899"/>
    <lineage>
        <taxon>Bacteria</taxon>
        <taxon>Pseudomonadati</taxon>
        <taxon>Spirochaetota</taxon>
        <taxon>Spirochaetia</taxon>
        <taxon>Spirochaetales</taxon>
        <taxon>Spirochaetaceae</taxon>
        <taxon>Spirochaetaceae incertae sedis</taxon>
        <taxon>Candidatus Ornithospirochaeta</taxon>
    </lineage>
</organism>
<feature type="active site" description="Charge relay system" evidence="1">
    <location>
        <position position="229"/>
    </location>
</feature>
<comment type="caution">
    <text evidence="3">The sequence shown here is derived from an EMBL/GenBank/DDBJ whole genome shotgun (WGS) entry which is preliminary data.</text>
</comment>
<dbReference type="PIRSF" id="PIRSF017388">
    <property type="entry name" value="Esterase_lipase"/>
    <property type="match status" value="1"/>
</dbReference>
<feature type="active site" description="Charge relay system" evidence="1">
    <location>
        <position position="258"/>
    </location>
</feature>
<dbReference type="AlphaFoldDB" id="A0A9D9DZ15"/>
<dbReference type="InterPro" id="IPR012354">
    <property type="entry name" value="Esterase_lipase"/>
</dbReference>
<feature type="active site" description="Nucleophile" evidence="1">
    <location>
        <position position="114"/>
    </location>
</feature>
<dbReference type="InterPro" id="IPR051044">
    <property type="entry name" value="MAG_DAG_Lipase"/>
</dbReference>
<gene>
    <name evidence="3" type="ORF">IAA97_06590</name>
</gene>
<sequence>MIDYRVPPEWYEGVYHDVASPCKAGRSFSMVHGDKPSKAVLLIHGYAGYPGELVRPARELYADGADVFVPRLPGCGTCGKDFEAVRRKDWIKTVENALSYLKSRYASVSVLGHSMGSALAVLAASHIGCDRLVLAAPAVGWPGMKPPKRLSVIYLFSLFKKRIPTPWHHQSEFVMYYENAPADDDYLGGEYWSWVYMRQLYELYTLMQEAGKAVSSIAMPTLAISAGKDQIVGSHSSDYIMSAVRGEKKHLHLPECTHYFFYDPDKKGEEEAVQAVRDFLRS</sequence>
<dbReference type="EMBL" id="JADIMT010000074">
    <property type="protein sequence ID" value="MBO8436629.1"/>
    <property type="molecule type" value="Genomic_DNA"/>
</dbReference>
<dbReference type="Gene3D" id="3.40.50.1820">
    <property type="entry name" value="alpha/beta hydrolase"/>
    <property type="match status" value="1"/>
</dbReference>
<accession>A0A9D9DZ15</accession>
<dbReference type="InterPro" id="IPR029058">
    <property type="entry name" value="AB_hydrolase_fold"/>
</dbReference>
<protein>
    <submittedName>
        <fullName evidence="3">Alpha/beta fold hydrolase</fullName>
    </submittedName>
</protein>
<dbReference type="InterPro" id="IPR022742">
    <property type="entry name" value="Hydrolase_4"/>
</dbReference>
<reference evidence="3" key="2">
    <citation type="journal article" date="2021" name="PeerJ">
        <title>Extensive microbial diversity within the chicken gut microbiome revealed by metagenomics and culture.</title>
        <authorList>
            <person name="Gilroy R."/>
            <person name="Ravi A."/>
            <person name="Getino M."/>
            <person name="Pursley I."/>
            <person name="Horton D.L."/>
            <person name="Alikhan N.F."/>
            <person name="Baker D."/>
            <person name="Gharbi K."/>
            <person name="Hall N."/>
            <person name="Watson M."/>
            <person name="Adriaenssens E.M."/>
            <person name="Foster-Nyarko E."/>
            <person name="Jarju S."/>
            <person name="Secka A."/>
            <person name="Antonio M."/>
            <person name="Oren A."/>
            <person name="Chaudhuri R.R."/>
            <person name="La Ragione R."/>
            <person name="Hildebrand F."/>
            <person name="Pallen M.J."/>
        </authorList>
    </citation>
    <scope>NUCLEOTIDE SEQUENCE</scope>
    <source>
        <strain evidence="3">7293</strain>
    </source>
</reference>